<evidence type="ECO:0000256" key="1">
    <source>
        <dbReference type="ARBA" id="ARBA00004651"/>
    </source>
</evidence>
<dbReference type="InterPro" id="IPR052017">
    <property type="entry name" value="TSUP"/>
</dbReference>
<evidence type="ECO:0000256" key="4">
    <source>
        <dbReference type="ARBA" id="ARBA00022475"/>
    </source>
</evidence>
<dbReference type="Proteomes" id="UP001595912">
    <property type="component" value="Unassembled WGS sequence"/>
</dbReference>
<feature type="transmembrane region" description="Helical" evidence="8">
    <location>
        <begin position="42"/>
        <end position="62"/>
    </location>
</feature>
<evidence type="ECO:0000256" key="8">
    <source>
        <dbReference type="RuleBase" id="RU363041"/>
    </source>
</evidence>
<feature type="transmembrane region" description="Helical" evidence="8">
    <location>
        <begin position="181"/>
        <end position="204"/>
    </location>
</feature>
<comment type="caution">
    <text evidence="9">The sequence shown here is derived from an EMBL/GenBank/DDBJ whole genome shotgun (WGS) entry which is preliminary data.</text>
</comment>
<gene>
    <name evidence="9" type="ORF">ACFPIJ_14860</name>
</gene>
<keyword evidence="5 8" id="KW-0812">Transmembrane</keyword>
<organism evidence="9 10">
    <name type="scientific">Dactylosporangium cerinum</name>
    <dbReference type="NCBI Taxonomy" id="1434730"/>
    <lineage>
        <taxon>Bacteria</taxon>
        <taxon>Bacillati</taxon>
        <taxon>Actinomycetota</taxon>
        <taxon>Actinomycetes</taxon>
        <taxon>Micromonosporales</taxon>
        <taxon>Micromonosporaceae</taxon>
        <taxon>Dactylosporangium</taxon>
    </lineage>
</organism>
<feature type="transmembrane region" description="Helical" evidence="8">
    <location>
        <begin position="102"/>
        <end position="119"/>
    </location>
</feature>
<dbReference type="PANTHER" id="PTHR30269:SF0">
    <property type="entry name" value="MEMBRANE TRANSPORTER PROTEIN YFCA-RELATED"/>
    <property type="match status" value="1"/>
</dbReference>
<feature type="transmembrane region" description="Helical" evidence="8">
    <location>
        <begin position="131"/>
        <end position="161"/>
    </location>
</feature>
<protein>
    <recommendedName>
        <fullName evidence="8">Probable membrane transporter protein</fullName>
    </recommendedName>
</protein>
<sequence>MTWWMYVVLPLAGIGAGLVGSVAGLASLISYPMLLAIGLPPVTANVTNSVSLVFASAGSVVGSRPELDGQAARLRWLAVAAVAGGAAGSALLLLAPAETFEFVVPWLIAAASLAILLPRQAPDAERHPRQGWLLAVGVALVGVYGGYFGAAAGIVLLALFLAMTPDSFARGSAAKNVLLGAANLVAACAFALFGPVHWLAVLPLGAGLFIGGRLGPVVIRRSPPAALRGVIAVLGLGLAAHLGWQAYR</sequence>
<evidence type="ECO:0000313" key="10">
    <source>
        <dbReference type="Proteomes" id="UP001595912"/>
    </source>
</evidence>
<dbReference type="Pfam" id="PF01925">
    <property type="entry name" value="TauE"/>
    <property type="match status" value="1"/>
</dbReference>
<keyword evidence="7 8" id="KW-0472">Membrane</keyword>
<evidence type="ECO:0000256" key="3">
    <source>
        <dbReference type="ARBA" id="ARBA00022448"/>
    </source>
</evidence>
<feature type="transmembrane region" description="Helical" evidence="8">
    <location>
        <begin position="225"/>
        <end position="244"/>
    </location>
</feature>
<proteinExistence type="inferred from homology"/>
<reference evidence="10" key="1">
    <citation type="journal article" date="2019" name="Int. J. Syst. Evol. Microbiol.">
        <title>The Global Catalogue of Microorganisms (GCM) 10K type strain sequencing project: providing services to taxonomists for standard genome sequencing and annotation.</title>
        <authorList>
            <consortium name="The Broad Institute Genomics Platform"/>
            <consortium name="The Broad Institute Genome Sequencing Center for Infectious Disease"/>
            <person name="Wu L."/>
            <person name="Ma J."/>
        </authorList>
    </citation>
    <scope>NUCLEOTIDE SEQUENCE [LARGE SCALE GENOMIC DNA]</scope>
    <source>
        <strain evidence="10">CGMCC 4.7152</strain>
    </source>
</reference>
<evidence type="ECO:0000256" key="2">
    <source>
        <dbReference type="ARBA" id="ARBA00009142"/>
    </source>
</evidence>
<keyword evidence="6 8" id="KW-1133">Transmembrane helix</keyword>
<dbReference type="PANTHER" id="PTHR30269">
    <property type="entry name" value="TRANSMEMBRANE PROTEIN YFCA"/>
    <property type="match status" value="1"/>
</dbReference>
<keyword evidence="3" id="KW-0813">Transport</keyword>
<accession>A0ABV9VRV1</accession>
<feature type="transmembrane region" description="Helical" evidence="8">
    <location>
        <begin position="74"/>
        <end position="96"/>
    </location>
</feature>
<dbReference type="EMBL" id="JBHSIU010000014">
    <property type="protein sequence ID" value="MFC4999115.1"/>
    <property type="molecule type" value="Genomic_DNA"/>
</dbReference>
<evidence type="ECO:0000256" key="7">
    <source>
        <dbReference type="ARBA" id="ARBA00023136"/>
    </source>
</evidence>
<comment type="subcellular location">
    <subcellularLocation>
        <location evidence="1 8">Cell membrane</location>
        <topology evidence="1 8">Multi-pass membrane protein</topology>
    </subcellularLocation>
</comment>
<name>A0ABV9VRV1_9ACTN</name>
<keyword evidence="4 8" id="KW-1003">Cell membrane</keyword>
<comment type="similarity">
    <text evidence="2 8">Belongs to the 4-toluene sulfonate uptake permease (TSUP) (TC 2.A.102) family.</text>
</comment>
<evidence type="ECO:0000256" key="5">
    <source>
        <dbReference type="ARBA" id="ARBA00022692"/>
    </source>
</evidence>
<evidence type="ECO:0000256" key="6">
    <source>
        <dbReference type="ARBA" id="ARBA00022989"/>
    </source>
</evidence>
<keyword evidence="10" id="KW-1185">Reference proteome</keyword>
<dbReference type="RefSeq" id="WP_380115448.1">
    <property type="nucleotide sequence ID" value="NZ_JBHSIU010000014.1"/>
</dbReference>
<evidence type="ECO:0000313" key="9">
    <source>
        <dbReference type="EMBL" id="MFC4999115.1"/>
    </source>
</evidence>
<dbReference type="InterPro" id="IPR002781">
    <property type="entry name" value="TM_pro_TauE-like"/>
</dbReference>